<name>A0A653KSB6_AERVE</name>
<dbReference type="AlphaFoldDB" id="A0A653KSB6"/>
<organism evidence="2 3">
    <name type="scientific">Aeromonas veronii</name>
    <dbReference type="NCBI Taxonomy" id="654"/>
    <lineage>
        <taxon>Bacteria</taxon>
        <taxon>Pseudomonadati</taxon>
        <taxon>Pseudomonadota</taxon>
        <taxon>Gammaproteobacteria</taxon>
        <taxon>Aeromonadales</taxon>
        <taxon>Aeromonadaceae</taxon>
        <taxon>Aeromonas</taxon>
    </lineage>
</organism>
<evidence type="ECO:0000313" key="3">
    <source>
        <dbReference type="Proteomes" id="UP000439123"/>
    </source>
</evidence>
<sequence>MARHHSTGTAAGGRRRRSAAGWSLLLERLAAHRQPHRGAGAAGAEPAADPRLAQGER</sequence>
<dbReference type="Proteomes" id="UP000439123">
    <property type="component" value="Unassembled WGS sequence"/>
</dbReference>
<accession>A0A653KSB6</accession>
<evidence type="ECO:0000313" key="2">
    <source>
        <dbReference type="EMBL" id="VXA81977.1"/>
    </source>
</evidence>
<reference evidence="2 3" key="1">
    <citation type="submission" date="2019-10" db="EMBL/GenBank/DDBJ databases">
        <authorList>
            <person name="Karimi E."/>
        </authorList>
    </citation>
    <scope>NUCLEOTIDE SEQUENCE [LARGE SCALE GENOMIC DNA]</scope>
    <source>
        <strain evidence="2">Aeromonas sp. 8C</strain>
    </source>
</reference>
<feature type="region of interest" description="Disordered" evidence="1">
    <location>
        <begin position="33"/>
        <end position="57"/>
    </location>
</feature>
<proteinExistence type="predicted"/>
<dbReference type="EMBL" id="CABWLC010000004">
    <property type="protein sequence ID" value="VXA81977.1"/>
    <property type="molecule type" value="Genomic_DNA"/>
</dbReference>
<feature type="compositionally biased region" description="Low complexity" evidence="1">
    <location>
        <begin position="38"/>
        <end position="47"/>
    </location>
</feature>
<gene>
    <name evidence="2" type="ORF">AERO8C_120448</name>
</gene>
<evidence type="ECO:0000256" key="1">
    <source>
        <dbReference type="SAM" id="MobiDB-lite"/>
    </source>
</evidence>
<protein>
    <submittedName>
        <fullName evidence="2">Uncharacterized protein</fullName>
    </submittedName>
</protein>